<reference evidence="4 5" key="1">
    <citation type="submission" date="2023-01" db="EMBL/GenBank/DDBJ databases">
        <title>Analysis of 21 Apiospora genomes using comparative genomics revels a genus with tremendous synthesis potential of carbohydrate active enzymes and secondary metabolites.</title>
        <authorList>
            <person name="Sorensen T."/>
        </authorList>
    </citation>
    <scope>NUCLEOTIDE SEQUENCE [LARGE SCALE GENOMIC DNA]</scope>
    <source>
        <strain evidence="4 5">CBS 20057</strain>
    </source>
</reference>
<evidence type="ECO:0000313" key="4">
    <source>
        <dbReference type="EMBL" id="KAK7999246.1"/>
    </source>
</evidence>
<dbReference type="InterPro" id="IPR013320">
    <property type="entry name" value="ConA-like_dom_sf"/>
</dbReference>
<name>A0ABR1R5L2_9PEZI</name>
<keyword evidence="2" id="KW-0732">Signal</keyword>
<evidence type="ECO:0000256" key="1">
    <source>
        <dbReference type="SAM" id="MobiDB-lite"/>
    </source>
</evidence>
<dbReference type="Pfam" id="PF00722">
    <property type="entry name" value="Glyco_hydro_16"/>
    <property type="match status" value="1"/>
</dbReference>
<dbReference type="InterPro" id="IPR050546">
    <property type="entry name" value="Glycosyl_Hydrlase_16"/>
</dbReference>
<dbReference type="PANTHER" id="PTHR10963">
    <property type="entry name" value="GLYCOSYL HYDROLASE-RELATED"/>
    <property type="match status" value="1"/>
</dbReference>
<dbReference type="SUPFAM" id="SSF49899">
    <property type="entry name" value="Concanavalin A-like lectins/glucanases"/>
    <property type="match status" value="1"/>
</dbReference>
<dbReference type="PROSITE" id="PS51762">
    <property type="entry name" value="GH16_2"/>
    <property type="match status" value="1"/>
</dbReference>
<evidence type="ECO:0000259" key="3">
    <source>
        <dbReference type="PROSITE" id="PS51762"/>
    </source>
</evidence>
<protein>
    <submittedName>
        <fullName evidence="4">Glycoside hydrolase family 16 protein</fullName>
    </submittedName>
</protein>
<keyword evidence="4" id="KW-0378">Hydrolase</keyword>
<gene>
    <name evidence="4" type="ORF">PG991_014921</name>
</gene>
<accession>A0ABR1R5L2</accession>
<feature type="chain" id="PRO_5046144671" evidence="2">
    <location>
        <begin position="18"/>
        <end position="280"/>
    </location>
</feature>
<dbReference type="Proteomes" id="UP001396898">
    <property type="component" value="Unassembled WGS sequence"/>
</dbReference>
<dbReference type="EMBL" id="JAQQWI010000019">
    <property type="protein sequence ID" value="KAK7999246.1"/>
    <property type="molecule type" value="Genomic_DNA"/>
</dbReference>
<comment type="caution">
    <text evidence="4">The sequence shown here is derived from an EMBL/GenBank/DDBJ whole genome shotgun (WGS) entry which is preliminary data.</text>
</comment>
<keyword evidence="5" id="KW-1185">Reference proteome</keyword>
<dbReference type="Gene3D" id="2.60.120.200">
    <property type="match status" value="1"/>
</dbReference>
<dbReference type="InterPro" id="IPR000757">
    <property type="entry name" value="Beta-glucanase-like"/>
</dbReference>
<feature type="signal peptide" evidence="2">
    <location>
        <begin position="1"/>
        <end position="17"/>
    </location>
</feature>
<evidence type="ECO:0000256" key="2">
    <source>
        <dbReference type="SAM" id="SignalP"/>
    </source>
</evidence>
<dbReference type="PANTHER" id="PTHR10963:SF60">
    <property type="entry name" value="GRAM-NEGATIVE BACTERIA-BINDING PROTEIN 1-RELATED"/>
    <property type="match status" value="1"/>
</dbReference>
<dbReference type="GO" id="GO:0016787">
    <property type="term" value="F:hydrolase activity"/>
    <property type="evidence" value="ECO:0007669"/>
    <property type="project" value="UniProtKB-KW"/>
</dbReference>
<dbReference type="CDD" id="cd02182">
    <property type="entry name" value="GH16_Strep_laminarinase_like"/>
    <property type="match status" value="1"/>
</dbReference>
<feature type="region of interest" description="Disordered" evidence="1">
    <location>
        <begin position="75"/>
        <end position="102"/>
    </location>
</feature>
<organism evidence="4 5">
    <name type="scientific">Apiospora marii</name>
    <dbReference type="NCBI Taxonomy" id="335849"/>
    <lineage>
        <taxon>Eukaryota</taxon>
        <taxon>Fungi</taxon>
        <taxon>Dikarya</taxon>
        <taxon>Ascomycota</taxon>
        <taxon>Pezizomycotina</taxon>
        <taxon>Sordariomycetes</taxon>
        <taxon>Xylariomycetidae</taxon>
        <taxon>Amphisphaeriales</taxon>
        <taxon>Apiosporaceae</taxon>
        <taxon>Apiospora</taxon>
    </lineage>
</organism>
<proteinExistence type="predicted"/>
<sequence>MRTTSGLLSLLPALVGAIAPPNLEGLKLLWHDGFEGPAGSPPSNKWNIALSVNTNNELQTYSVSNQNIQISGGDTMQLVPRKSPSGHWTSGRIETKDSWTPPPGGKLLIQSSLLLGSNAPANQQGIWPAFWALGDAMRHGTQWPLAGELDIMERVSGSEVAYGTTHCGEFPGGVCNEPTGRGSTTPSPSNGFHTWALQIDVTNPDWRAQKIDWMLDGKVWRTLTGADIGVEGTWSTLAHSPLYILLNVAVGGDWPGNPNAATMDGYGSMMELQYVAVYST</sequence>
<feature type="domain" description="GH16" evidence="3">
    <location>
        <begin position="34"/>
        <end position="280"/>
    </location>
</feature>
<evidence type="ECO:0000313" key="5">
    <source>
        <dbReference type="Proteomes" id="UP001396898"/>
    </source>
</evidence>